<proteinExistence type="predicted"/>
<comment type="caution">
    <text evidence="3">The sequence shown here is derived from an EMBL/GenBank/DDBJ whole genome shotgun (WGS) entry which is preliminary data.</text>
</comment>
<evidence type="ECO:0000313" key="3">
    <source>
        <dbReference type="EMBL" id="RHY85614.1"/>
    </source>
</evidence>
<sequence length="241" mass="24162">MQPSSFLLATFLLLLSMTTGASAQTCSAEGKTVTATGFIMDNLCIDLVNLMDNPTVKTLEGPEVHSIHCLVDVKSCVDSLYTLLAPPENGSNLYTVKYQLGVAGSALAKNYAENARLLGGEKGFGATVTGVDDGTPELKCVTLSNTVVVDGKPLTLSSVPPAPSTTSASSTTAAPTTTTSLSTTAAPNTTAVSGTPTTTTTPTTSTAASNTTTSPAASSVDPLALASVAAAVGIVALSLTL</sequence>
<evidence type="ECO:0000256" key="1">
    <source>
        <dbReference type="SAM" id="MobiDB-lite"/>
    </source>
</evidence>
<dbReference type="AlphaFoldDB" id="A0A418CUN8"/>
<feature type="signal peptide" evidence="2">
    <location>
        <begin position="1"/>
        <end position="23"/>
    </location>
</feature>
<name>A0A418CUN8_APHAT</name>
<feature type="chain" id="PRO_5019241129" evidence="2">
    <location>
        <begin position="24"/>
        <end position="241"/>
    </location>
</feature>
<dbReference type="EMBL" id="QUTG01005448">
    <property type="protein sequence ID" value="RHY85614.1"/>
    <property type="molecule type" value="Genomic_DNA"/>
</dbReference>
<evidence type="ECO:0000313" key="4">
    <source>
        <dbReference type="Proteomes" id="UP000285712"/>
    </source>
</evidence>
<evidence type="ECO:0000256" key="2">
    <source>
        <dbReference type="SAM" id="SignalP"/>
    </source>
</evidence>
<dbReference type="VEuPathDB" id="FungiDB:H257_16152"/>
<feature type="region of interest" description="Disordered" evidence="1">
    <location>
        <begin position="152"/>
        <end position="218"/>
    </location>
</feature>
<feature type="compositionally biased region" description="Low complexity" evidence="1">
    <location>
        <begin position="153"/>
        <end position="218"/>
    </location>
</feature>
<gene>
    <name evidence="3" type="ORF">DYB35_012623</name>
</gene>
<organism evidence="3 4">
    <name type="scientific">Aphanomyces astaci</name>
    <name type="common">Crayfish plague agent</name>
    <dbReference type="NCBI Taxonomy" id="112090"/>
    <lineage>
        <taxon>Eukaryota</taxon>
        <taxon>Sar</taxon>
        <taxon>Stramenopiles</taxon>
        <taxon>Oomycota</taxon>
        <taxon>Saprolegniomycetes</taxon>
        <taxon>Saprolegniales</taxon>
        <taxon>Verrucalvaceae</taxon>
        <taxon>Aphanomyces</taxon>
    </lineage>
</organism>
<dbReference type="Proteomes" id="UP000285712">
    <property type="component" value="Unassembled WGS sequence"/>
</dbReference>
<accession>A0A418CUN8</accession>
<reference evidence="3 4" key="1">
    <citation type="submission" date="2018-08" db="EMBL/GenBank/DDBJ databases">
        <title>Aphanomyces genome sequencing and annotation.</title>
        <authorList>
            <person name="Minardi D."/>
            <person name="Oidtmann B."/>
            <person name="Van Der Giezen M."/>
            <person name="Studholme D.J."/>
        </authorList>
    </citation>
    <scope>NUCLEOTIDE SEQUENCE [LARGE SCALE GENOMIC DNA]</scope>
    <source>
        <strain evidence="3 4">Sv</strain>
    </source>
</reference>
<protein>
    <submittedName>
        <fullName evidence="3">Uncharacterized protein</fullName>
    </submittedName>
</protein>
<keyword evidence="2" id="KW-0732">Signal</keyword>